<organism evidence="2 3">
    <name type="scientific">Aeromicrobium ginsengisoli</name>
    <dbReference type="NCBI Taxonomy" id="363867"/>
    <lineage>
        <taxon>Bacteria</taxon>
        <taxon>Bacillati</taxon>
        <taxon>Actinomycetota</taxon>
        <taxon>Actinomycetes</taxon>
        <taxon>Propionibacteriales</taxon>
        <taxon>Nocardioidaceae</taxon>
        <taxon>Aeromicrobium</taxon>
    </lineage>
</organism>
<dbReference type="EMBL" id="SDPQ02000001">
    <property type="protein sequence ID" value="KAA1399764.1"/>
    <property type="molecule type" value="Genomic_DNA"/>
</dbReference>
<evidence type="ECO:0008006" key="4">
    <source>
        <dbReference type="Google" id="ProtNLM"/>
    </source>
</evidence>
<keyword evidence="1" id="KW-0472">Membrane</keyword>
<feature type="transmembrane region" description="Helical" evidence="1">
    <location>
        <begin position="12"/>
        <end position="28"/>
    </location>
</feature>
<keyword evidence="1" id="KW-1133">Transmembrane helix</keyword>
<protein>
    <recommendedName>
        <fullName evidence="4">Peptidase MA-like domain-containing protein</fullName>
    </recommendedName>
</protein>
<gene>
    <name evidence="2" type="ORF">ESP70_003110</name>
</gene>
<evidence type="ECO:0000313" key="2">
    <source>
        <dbReference type="EMBL" id="KAA1399764.1"/>
    </source>
</evidence>
<name>A0A5M4FHU2_9ACTN</name>
<reference evidence="2" key="1">
    <citation type="submission" date="2019-09" db="EMBL/GenBank/DDBJ databases">
        <authorList>
            <person name="Li J."/>
        </authorList>
    </citation>
    <scope>NUCLEOTIDE SEQUENCE [LARGE SCALE GENOMIC DNA]</scope>
    <source>
        <strain evidence="2">JCM 14732</strain>
    </source>
</reference>
<dbReference type="OrthoDB" id="5242307at2"/>
<keyword evidence="3" id="KW-1185">Reference proteome</keyword>
<dbReference type="RefSeq" id="WP_149687894.1">
    <property type="nucleotide sequence ID" value="NZ_SDPQ02000001.1"/>
</dbReference>
<sequence>MADPARRLGPNAVAVLVLIALGAGLLLWQRPWQGSDDVVVGIPADAASQLATQFRALTDADSESAFVTAAGTSGAAKAFARRAWRARTALGAEAVELRYVSGGEVADHPDGSASATVDVSWRAGGEIGLSDTSVHTSSVTFRVAPQADGRFSLVSAAPDDGALPIWLAGDVTVERSPGSVVIQVDGGDAELPVESMATTARSAVGRVVPGTKGDVTVVSPHTQSQMARLVGQPLDEVRQIAAVTTRLDGRGGSSADTVIVLNPAVFSTMDRRAAQVVLTHEATHLLTHAVGTRAESWVVEGFADFVALHDDTASLSISAGQILAEVKAGRAPKHLPTTTDFGAESHGLGAVYESAWMIFRMLAQTYGDERVVGFYEAVLSGTALDKALSTSFGLTVDQLTTRWQDYLAKSASTVS</sequence>
<dbReference type="Proteomes" id="UP000380867">
    <property type="component" value="Unassembled WGS sequence"/>
</dbReference>
<dbReference type="Pfam" id="PF04450">
    <property type="entry name" value="BSP"/>
    <property type="match status" value="1"/>
</dbReference>
<keyword evidence="1" id="KW-0812">Transmembrane</keyword>
<comment type="caution">
    <text evidence="2">The sequence shown here is derived from an EMBL/GenBank/DDBJ whole genome shotgun (WGS) entry which is preliminary data.</text>
</comment>
<dbReference type="InterPro" id="IPR007541">
    <property type="entry name" value="Uncharacterised_BSP"/>
</dbReference>
<evidence type="ECO:0000313" key="3">
    <source>
        <dbReference type="Proteomes" id="UP000380867"/>
    </source>
</evidence>
<proteinExistence type="predicted"/>
<accession>A0A5M4FHU2</accession>
<dbReference type="AlphaFoldDB" id="A0A5M4FHU2"/>
<evidence type="ECO:0000256" key="1">
    <source>
        <dbReference type="SAM" id="Phobius"/>
    </source>
</evidence>